<protein>
    <submittedName>
        <fullName evidence="1">Uncharacterized protein</fullName>
    </submittedName>
</protein>
<reference evidence="1" key="1">
    <citation type="submission" date="2020-10" db="EMBL/GenBank/DDBJ databases">
        <authorList>
            <person name="Gilroy R."/>
        </authorList>
    </citation>
    <scope>NUCLEOTIDE SEQUENCE</scope>
    <source>
        <strain evidence="1">6919</strain>
    </source>
</reference>
<name>A0A9D9IND9_9BACT</name>
<organism evidence="1 2">
    <name type="scientific">Candidatus Limisoma faecipullorum</name>
    <dbReference type="NCBI Taxonomy" id="2840854"/>
    <lineage>
        <taxon>Bacteria</taxon>
        <taxon>Pseudomonadati</taxon>
        <taxon>Bacteroidota</taxon>
        <taxon>Bacteroidia</taxon>
        <taxon>Bacteroidales</taxon>
        <taxon>Candidatus Limisoma</taxon>
    </lineage>
</organism>
<dbReference type="EMBL" id="JADIMC010000009">
    <property type="protein sequence ID" value="MBO8475435.1"/>
    <property type="molecule type" value="Genomic_DNA"/>
</dbReference>
<reference evidence="1" key="2">
    <citation type="journal article" date="2021" name="PeerJ">
        <title>Extensive microbial diversity within the chicken gut microbiome revealed by metagenomics and culture.</title>
        <authorList>
            <person name="Gilroy R."/>
            <person name="Ravi A."/>
            <person name="Getino M."/>
            <person name="Pursley I."/>
            <person name="Horton D.L."/>
            <person name="Alikhan N.F."/>
            <person name="Baker D."/>
            <person name="Gharbi K."/>
            <person name="Hall N."/>
            <person name="Watson M."/>
            <person name="Adriaenssens E.M."/>
            <person name="Foster-Nyarko E."/>
            <person name="Jarju S."/>
            <person name="Secka A."/>
            <person name="Antonio M."/>
            <person name="Oren A."/>
            <person name="Chaudhuri R.R."/>
            <person name="La Ragione R."/>
            <person name="Hildebrand F."/>
            <person name="Pallen M.J."/>
        </authorList>
    </citation>
    <scope>NUCLEOTIDE SEQUENCE</scope>
    <source>
        <strain evidence="1">6919</strain>
    </source>
</reference>
<gene>
    <name evidence="1" type="ORF">IAB88_00395</name>
</gene>
<proteinExistence type="predicted"/>
<dbReference type="Proteomes" id="UP000823598">
    <property type="component" value="Unassembled WGS sequence"/>
</dbReference>
<comment type="caution">
    <text evidence="1">The sequence shown here is derived from an EMBL/GenBank/DDBJ whole genome shotgun (WGS) entry which is preliminary data.</text>
</comment>
<evidence type="ECO:0000313" key="1">
    <source>
        <dbReference type="EMBL" id="MBO8475435.1"/>
    </source>
</evidence>
<evidence type="ECO:0000313" key="2">
    <source>
        <dbReference type="Proteomes" id="UP000823598"/>
    </source>
</evidence>
<sequence>MYFVNSAEAEMFEETPFHPDLLLKEYIKLFHPELLPDYELRYYKPLKY</sequence>
<accession>A0A9D9IND9</accession>
<dbReference type="AlphaFoldDB" id="A0A9D9IND9"/>